<evidence type="ECO:0000313" key="3">
    <source>
        <dbReference type="Proteomes" id="UP000245202"/>
    </source>
</evidence>
<reference evidence="2 3" key="1">
    <citation type="submission" date="2017-08" db="EMBL/GenBank/DDBJ databases">
        <title>Substantial Increase in Enzyme Production by Combined Drug-Resistance Mutations in Paenibacillus agaridevorans.</title>
        <authorList>
            <person name="Tanaka Y."/>
            <person name="Funane K."/>
            <person name="Hosaka T."/>
            <person name="Shiwa Y."/>
            <person name="Fujita N."/>
            <person name="Miyazaki T."/>
            <person name="Yoshikawa H."/>
            <person name="Murakami K."/>
            <person name="Kasahara K."/>
            <person name="Inaoka T."/>
            <person name="Hiraga Y."/>
            <person name="Ochi K."/>
        </authorList>
    </citation>
    <scope>NUCLEOTIDE SEQUENCE [LARGE SCALE GENOMIC DNA]</scope>
    <source>
        <strain evidence="2 3">T-3040</strain>
    </source>
</reference>
<dbReference type="EMBL" id="BDQX01000068">
    <property type="protein sequence ID" value="GBG06943.1"/>
    <property type="molecule type" value="Genomic_DNA"/>
</dbReference>
<evidence type="ECO:0000256" key="1">
    <source>
        <dbReference type="SAM" id="MobiDB-lite"/>
    </source>
</evidence>
<name>A0A2R5ET43_9BACL</name>
<organism evidence="2 3">
    <name type="scientific">Paenibacillus agaridevorans</name>
    <dbReference type="NCBI Taxonomy" id="171404"/>
    <lineage>
        <taxon>Bacteria</taxon>
        <taxon>Bacillati</taxon>
        <taxon>Bacillota</taxon>
        <taxon>Bacilli</taxon>
        <taxon>Bacillales</taxon>
        <taxon>Paenibacillaceae</taxon>
        <taxon>Paenibacillus</taxon>
    </lineage>
</organism>
<accession>A0A2R5ET43</accession>
<dbReference type="AlphaFoldDB" id="A0A2R5ET43"/>
<proteinExistence type="predicted"/>
<sequence length="65" mass="7306">MQKKTGGHDFAGSPDIGKHGGTRFGFVNLLPYWEDAKSMIGRDDYLAYLKEYGSGQESRRHISID</sequence>
<protein>
    <submittedName>
        <fullName evidence="2">Uncharacterized protein</fullName>
    </submittedName>
</protein>
<dbReference type="Proteomes" id="UP000245202">
    <property type="component" value="Unassembled WGS sequence"/>
</dbReference>
<keyword evidence="3" id="KW-1185">Reference proteome</keyword>
<comment type="caution">
    <text evidence="2">The sequence shown here is derived from an EMBL/GenBank/DDBJ whole genome shotgun (WGS) entry which is preliminary data.</text>
</comment>
<evidence type="ECO:0000313" key="2">
    <source>
        <dbReference type="EMBL" id="GBG06943.1"/>
    </source>
</evidence>
<feature type="region of interest" description="Disordered" evidence="1">
    <location>
        <begin position="1"/>
        <end position="22"/>
    </location>
</feature>
<gene>
    <name evidence="2" type="ORF">PAT3040_01485</name>
</gene>